<proteinExistence type="predicted"/>
<keyword evidence="2" id="KW-1185">Reference proteome</keyword>
<reference evidence="2" key="1">
    <citation type="submission" date="2016-10" db="EMBL/GenBank/DDBJ databases">
        <authorList>
            <person name="Varghese N."/>
            <person name="Submissions S."/>
        </authorList>
    </citation>
    <scope>NUCLEOTIDE SEQUENCE [LARGE SCALE GENOMIC DNA]</scope>
    <source>
        <strain evidence="2">CGMCC 1.3431</strain>
    </source>
</reference>
<evidence type="ECO:0000313" key="1">
    <source>
        <dbReference type="EMBL" id="SCW68058.1"/>
    </source>
</evidence>
<gene>
    <name evidence="1" type="ORF">SAMN02927928_2664</name>
</gene>
<protein>
    <submittedName>
        <fullName evidence="1">Uncharacterized protein</fullName>
    </submittedName>
</protein>
<organism evidence="1 2">
    <name type="scientific">Asticcacaulis taihuensis</name>
    <dbReference type="NCBI Taxonomy" id="260084"/>
    <lineage>
        <taxon>Bacteria</taxon>
        <taxon>Pseudomonadati</taxon>
        <taxon>Pseudomonadota</taxon>
        <taxon>Alphaproteobacteria</taxon>
        <taxon>Caulobacterales</taxon>
        <taxon>Caulobacteraceae</taxon>
        <taxon>Asticcacaulis</taxon>
    </lineage>
</organism>
<dbReference type="AlphaFoldDB" id="A0A1G4SG69"/>
<accession>A0A1G4SG69</accession>
<sequence length="99" mass="10817">MTAIPATLTAAGQADAVEITLAGLRQHTLTETETRDDILLLFDIDLTVEQARRMSGYLSRLLSTVRAGDMSAGEAARDIRQVMSTFMPDGPVQYEMNLT</sequence>
<dbReference type="RefSeq" id="WP_139159681.1">
    <property type="nucleotide sequence ID" value="NZ_CBCRYE010000002.1"/>
</dbReference>
<dbReference type="STRING" id="260084.SAMN02927928_2664"/>
<evidence type="ECO:0000313" key="2">
    <source>
        <dbReference type="Proteomes" id="UP000199150"/>
    </source>
</evidence>
<name>A0A1G4SG69_9CAUL</name>
<dbReference type="EMBL" id="FMTS01000004">
    <property type="protein sequence ID" value="SCW68058.1"/>
    <property type="molecule type" value="Genomic_DNA"/>
</dbReference>
<dbReference type="Proteomes" id="UP000199150">
    <property type="component" value="Unassembled WGS sequence"/>
</dbReference>